<evidence type="ECO:0000313" key="3">
    <source>
        <dbReference type="Proteomes" id="UP001207408"/>
    </source>
</evidence>
<proteinExistence type="predicted"/>
<accession>A0AAE3SKN6</accession>
<dbReference type="AlphaFoldDB" id="A0AAE3SKN6"/>
<reference evidence="2" key="1">
    <citation type="submission" date="2022-10" db="EMBL/GenBank/DDBJ databases">
        <authorList>
            <person name="Yu W.X."/>
        </authorList>
    </citation>
    <scope>NUCLEOTIDE SEQUENCE</scope>
    <source>
        <strain evidence="2">D04</strain>
    </source>
</reference>
<gene>
    <name evidence="2" type="ORF">OM074_15540</name>
</gene>
<protein>
    <submittedName>
        <fullName evidence="2">Uncharacterized protein</fullName>
    </submittedName>
</protein>
<sequence length="125" mass="13826">MKKVSKVLLGLVLMLVAISVNAQAAEGEFFVGKWNVIVEGTPQGDSNMEVRVEKQDGKIVCLMQSDAGGEFKPVERLEITDTELTAYWTAGGYNVYLFLEKVEDNKVEGSLMDMFDATGERVVEE</sequence>
<feature type="signal peptide" evidence="1">
    <location>
        <begin position="1"/>
        <end position="24"/>
    </location>
</feature>
<name>A0AAE3SKN6_9BACT</name>
<evidence type="ECO:0000313" key="2">
    <source>
        <dbReference type="EMBL" id="MCW3807050.1"/>
    </source>
</evidence>
<keyword evidence="3" id="KW-1185">Reference proteome</keyword>
<keyword evidence="1" id="KW-0732">Signal</keyword>
<dbReference type="Proteomes" id="UP001207408">
    <property type="component" value="Unassembled WGS sequence"/>
</dbReference>
<dbReference type="RefSeq" id="WP_301201074.1">
    <property type="nucleotide sequence ID" value="NZ_JAPDPI010000036.1"/>
</dbReference>
<evidence type="ECO:0000256" key="1">
    <source>
        <dbReference type="SAM" id="SignalP"/>
    </source>
</evidence>
<dbReference type="EMBL" id="JAPDPI010000036">
    <property type="protein sequence ID" value="MCW3807050.1"/>
    <property type="molecule type" value="Genomic_DNA"/>
</dbReference>
<comment type="caution">
    <text evidence="2">The sequence shown here is derived from an EMBL/GenBank/DDBJ whole genome shotgun (WGS) entry which is preliminary data.</text>
</comment>
<organism evidence="2 3">
    <name type="scientific">Plebeiibacterium marinum</name>
    <dbReference type="NCBI Taxonomy" id="2992111"/>
    <lineage>
        <taxon>Bacteria</taxon>
        <taxon>Pseudomonadati</taxon>
        <taxon>Bacteroidota</taxon>
        <taxon>Bacteroidia</taxon>
        <taxon>Marinilabiliales</taxon>
        <taxon>Marinilabiliaceae</taxon>
        <taxon>Plebeiibacterium</taxon>
    </lineage>
</organism>
<feature type="chain" id="PRO_5042000762" evidence="1">
    <location>
        <begin position="25"/>
        <end position="125"/>
    </location>
</feature>